<evidence type="ECO:0000259" key="2">
    <source>
        <dbReference type="SMART" id="SM00458"/>
    </source>
</evidence>
<dbReference type="RefSeq" id="WP_319964702.1">
    <property type="nucleotide sequence ID" value="NZ_JAXAVW010000003.1"/>
</dbReference>
<dbReference type="CDD" id="cd00161">
    <property type="entry name" value="beta-trefoil_Ricin-like"/>
    <property type="match status" value="1"/>
</dbReference>
<feature type="signal peptide" evidence="1">
    <location>
        <begin position="1"/>
        <end position="25"/>
    </location>
</feature>
<proteinExistence type="predicted"/>
<feature type="domain" description="Ricin B lectin" evidence="2">
    <location>
        <begin position="30"/>
        <end position="162"/>
    </location>
</feature>
<protein>
    <submittedName>
        <fullName evidence="3">RICIN domain-containing protein</fullName>
    </submittedName>
</protein>
<dbReference type="Gene3D" id="2.80.10.50">
    <property type="match status" value="2"/>
</dbReference>
<evidence type="ECO:0000256" key="1">
    <source>
        <dbReference type="SAM" id="SignalP"/>
    </source>
</evidence>
<name>A0ABU4SVC5_9PSEU</name>
<evidence type="ECO:0000313" key="3">
    <source>
        <dbReference type="EMBL" id="MDX8029708.1"/>
    </source>
</evidence>
<organism evidence="3 4">
    <name type="scientific">Lentzea miocenica</name>
    <dbReference type="NCBI Taxonomy" id="3095431"/>
    <lineage>
        <taxon>Bacteria</taxon>
        <taxon>Bacillati</taxon>
        <taxon>Actinomycetota</taxon>
        <taxon>Actinomycetes</taxon>
        <taxon>Pseudonocardiales</taxon>
        <taxon>Pseudonocardiaceae</taxon>
        <taxon>Lentzea</taxon>
    </lineage>
</organism>
<dbReference type="PROSITE" id="PS50231">
    <property type="entry name" value="RICIN_B_LECTIN"/>
    <property type="match status" value="1"/>
</dbReference>
<keyword evidence="1" id="KW-0732">Signal</keyword>
<evidence type="ECO:0000313" key="4">
    <source>
        <dbReference type="Proteomes" id="UP001285521"/>
    </source>
</evidence>
<accession>A0ABU4SVC5</accession>
<dbReference type="SUPFAM" id="SSF50370">
    <property type="entry name" value="Ricin B-like lectins"/>
    <property type="match status" value="1"/>
</dbReference>
<comment type="caution">
    <text evidence="3">The sequence shown here is derived from an EMBL/GenBank/DDBJ whole genome shotgun (WGS) entry which is preliminary data.</text>
</comment>
<dbReference type="InterPro" id="IPR000772">
    <property type="entry name" value="Ricin_B_lectin"/>
</dbReference>
<sequence>MRKVALLASLALVSGGLLVSTSTSAGAQAGSQFTSRSNGRCLTAATPQEGAGVIMVDCQGAVTQRWYWDGLKLRNSSNNKCLSAAWGNGDNGAALQMFDCWAGNNAFQMFYRPASHDYEVGRIRSWLGGNRCVEIVGANWWNGANVGLWDCHGGSNQYWNGI</sequence>
<keyword evidence="4" id="KW-1185">Reference proteome</keyword>
<gene>
    <name evidence="3" type="ORF">SK803_05770</name>
</gene>
<dbReference type="SMART" id="SM00458">
    <property type="entry name" value="RICIN"/>
    <property type="match status" value="1"/>
</dbReference>
<dbReference type="Pfam" id="PF00652">
    <property type="entry name" value="Ricin_B_lectin"/>
    <property type="match status" value="1"/>
</dbReference>
<reference evidence="3 4" key="1">
    <citation type="submission" date="2023-11" db="EMBL/GenBank/DDBJ databases">
        <title>Lentzea sokolovensis, sp. nov., Lentzea kristufkii, sp. nov., and Lentzea miocenensis, sp. nov., rare actinobacteria from Sokolov Coal Basin, Miocene lacustrine sediment, Czech Republic.</title>
        <authorList>
            <person name="Lara A."/>
            <person name="Kotroba L."/>
            <person name="Nouioui I."/>
            <person name="Neumann-Schaal M."/>
            <person name="Mast Y."/>
            <person name="Chronakova A."/>
        </authorList>
    </citation>
    <scope>NUCLEOTIDE SEQUENCE [LARGE SCALE GENOMIC DNA]</scope>
    <source>
        <strain evidence="3 4">BCCO 10_0856</strain>
    </source>
</reference>
<dbReference type="Proteomes" id="UP001285521">
    <property type="component" value="Unassembled WGS sequence"/>
</dbReference>
<feature type="chain" id="PRO_5045647232" evidence="1">
    <location>
        <begin position="26"/>
        <end position="162"/>
    </location>
</feature>
<dbReference type="InterPro" id="IPR035992">
    <property type="entry name" value="Ricin_B-like_lectins"/>
</dbReference>
<dbReference type="EMBL" id="JAXAVW010000003">
    <property type="protein sequence ID" value="MDX8029708.1"/>
    <property type="molecule type" value="Genomic_DNA"/>
</dbReference>